<gene>
    <name evidence="1" type="ORF">M9H77_30345</name>
</gene>
<name>A0ACB9ZWZ5_CATRO</name>
<reference evidence="2" key="1">
    <citation type="journal article" date="2023" name="Nat. Plants">
        <title>Single-cell RNA sequencing provides a high-resolution roadmap for understanding the multicellular compartmentation of specialized metabolism.</title>
        <authorList>
            <person name="Sun S."/>
            <person name="Shen X."/>
            <person name="Li Y."/>
            <person name="Li Y."/>
            <person name="Wang S."/>
            <person name="Li R."/>
            <person name="Zhang H."/>
            <person name="Shen G."/>
            <person name="Guo B."/>
            <person name="Wei J."/>
            <person name="Xu J."/>
            <person name="St-Pierre B."/>
            <person name="Chen S."/>
            <person name="Sun C."/>
        </authorList>
    </citation>
    <scope>NUCLEOTIDE SEQUENCE [LARGE SCALE GENOMIC DNA]</scope>
</reference>
<keyword evidence="2" id="KW-1185">Reference proteome</keyword>
<organism evidence="1 2">
    <name type="scientific">Catharanthus roseus</name>
    <name type="common">Madagascar periwinkle</name>
    <name type="synonym">Vinca rosea</name>
    <dbReference type="NCBI Taxonomy" id="4058"/>
    <lineage>
        <taxon>Eukaryota</taxon>
        <taxon>Viridiplantae</taxon>
        <taxon>Streptophyta</taxon>
        <taxon>Embryophyta</taxon>
        <taxon>Tracheophyta</taxon>
        <taxon>Spermatophyta</taxon>
        <taxon>Magnoliopsida</taxon>
        <taxon>eudicotyledons</taxon>
        <taxon>Gunneridae</taxon>
        <taxon>Pentapetalae</taxon>
        <taxon>asterids</taxon>
        <taxon>lamiids</taxon>
        <taxon>Gentianales</taxon>
        <taxon>Apocynaceae</taxon>
        <taxon>Rauvolfioideae</taxon>
        <taxon>Vinceae</taxon>
        <taxon>Catharanthinae</taxon>
        <taxon>Catharanthus</taxon>
    </lineage>
</organism>
<evidence type="ECO:0000313" key="1">
    <source>
        <dbReference type="EMBL" id="KAI5653158.1"/>
    </source>
</evidence>
<comment type="caution">
    <text evidence="1">The sequence shown here is derived from an EMBL/GenBank/DDBJ whole genome shotgun (WGS) entry which is preliminary data.</text>
</comment>
<proteinExistence type="predicted"/>
<dbReference type="EMBL" id="CM044707">
    <property type="protein sequence ID" value="KAI5653158.1"/>
    <property type="molecule type" value="Genomic_DNA"/>
</dbReference>
<sequence length="136" mass="15238">MIYHAAVRTYIKPEKLSCMNVTSARFCKALWRLLFLNDVQVKPEILSWDPRIILFRNFLSNEVGEGRCGGEGVMIGCGHGEDGKELERGAGWGLEEKMQLQECDYLRAIALPRLHISTVVDAKTGKDKVGGIFVLL</sequence>
<dbReference type="Proteomes" id="UP001060085">
    <property type="component" value="Linkage Group LG07"/>
</dbReference>
<accession>A0ACB9ZWZ5</accession>
<evidence type="ECO:0000313" key="2">
    <source>
        <dbReference type="Proteomes" id="UP001060085"/>
    </source>
</evidence>
<protein>
    <submittedName>
        <fullName evidence="1">Uncharacterized protein</fullName>
    </submittedName>
</protein>